<dbReference type="Pfam" id="PF13787">
    <property type="entry name" value="HXXEE"/>
    <property type="match status" value="1"/>
</dbReference>
<keyword evidence="3" id="KW-1185">Reference proteome</keyword>
<protein>
    <submittedName>
        <fullName evidence="2">HXXEE domain-containing protein</fullName>
    </submittedName>
</protein>
<reference evidence="2 3" key="1">
    <citation type="submission" date="2018-02" db="EMBL/GenBank/DDBJ databases">
        <title>Genome sequences of Apibacter spp., gut symbionts of Asian honey bees.</title>
        <authorList>
            <person name="Kwong W.K."/>
            <person name="Steele M.I."/>
            <person name="Moran N.A."/>
        </authorList>
    </citation>
    <scope>NUCLEOTIDE SEQUENCE [LARGE SCALE GENOMIC DNA]</scope>
    <source>
        <strain evidence="3">wkB301</strain>
    </source>
</reference>
<evidence type="ECO:0000313" key="2">
    <source>
        <dbReference type="EMBL" id="PQL90986.1"/>
    </source>
</evidence>
<keyword evidence="1" id="KW-0812">Transmembrane</keyword>
<proteinExistence type="predicted"/>
<dbReference type="InterPro" id="IPR025671">
    <property type="entry name" value="HXXEE"/>
</dbReference>
<feature type="transmembrane region" description="Helical" evidence="1">
    <location>
        <begin position="166"/>
        <end position="188"/>
    </location>
</feature>
<feature type="transmembrane region" description="Helical" evidence="1">
    <location>
        <begin position="105"/>
        <end position="123"/>
    </location>
</feature>
<feature type="transmembrane region" description="Helical" evidence="1">
    <location>
        <begin position="79"/>
        <end position="99"/>
    </location>
</feature>
<feature type="transmembrane region" description="Helical" evidence="1">
    <location>
        <begin position="7"/>
        <end position="26"/>
    </location>
</feature>
<dbReference type="AlphaFoldDB" id="A0A2S8A924"/>
<keyword evidence="1" id="KW-1133">Transmembrane helix</keyword>
<sequence length="214" mass="24629">MKFLLKNWYNINGIVGVIVLFITIIFWKDMSLLQGLAVLNFAVINLHVFEEFRLPGGFPKFANTMFAMKNSPAPDRYPLNRMSALMTNWLSAIVLYVPPIIWPNAIWFGLAPILFGGVAQLIMHGIYNNILLKRFYNAGLAAVLLGHVPIMIVYVHYIVINDMVTIWDWVLGTLIMIVWYIVGVRIIISKTFEDINSPYAFSKDEMNRFKEPRK</sequence>
<keyword evidence="1" id="KW-0472">Membrane</keyword>
<dbReference type="EMBL" id="PSZM01000043">
    <property type="protein sequence ID" value="PQL90986.1"/>
    <property type="molecule type" value="Genomic_DNA"/>
</dbReference>
<accession>A0A2S8A924</accession>
<comment type="caution">
    <text evidence="2">The sequence shown here is derived from an EMBL/GenBank/DDBJ whole genome shotgun (WGS) entry which is preliminary data.</text>
</comment>
<dbReference type="OrthoDB" id="1494440at2"/>
<feature type="transmembrane region" description="Helical" evidence="1">
    <location>
        <begin position="135"/>
        <end position="160"/>
    </location>
</feature>
<evidence type="ECO:0000256" key="1">
    <source>
        <dbReference type="SAM" id="Phobius"/>
    </source>
</evidence>
<evidence type="ECO:0000313" key="3">
    <source>
        <dbReference type="Proteomes" id="UP000238042"/>
    </source>
</evidence>
<gene>
    <name evidence="2" type="ORF">C4S77_08995</name>
</gene>
<name>A0A2S8A924_9FLAO</name>
<organism evidence="2 3">
    <name type="scientific">Apibacter adventoris</name>
    <dbReference type="NCBI Taxonomy" id="1679466"/>
    <lineage>
        <taxon>Bacteria</taxon>
        <taxon>Pseudomonadati</taxon>
        <taxon>Bacteroidota</taxon>
        <taxon>Flavobacteriia</taxon>
        <taxon>Flavobacteriales</taxon>
        <taxon>Weeksellaceae</taxon>
        <taxon>Apibacter</taxon>
    </lineage>
</organism>
<dbReference type="Proteomes" id="UP000238042">
    <property type="component" value="Unassembled WGS sequence"/>
</dbReference>
<feature type="transmembrane region" description="Helical" evidence="1">
    <location>
        <begin position="32"/>
        <end position="49"/>
    </location>
</feature>